<dbReference type="Pfam" id="PF02467">
    <property type="entry name" value="Whib"/>
    <property type="match status" value="1"/>
</dbReference>
<evidence type="ECO:0000256" key="5">
    <source>
        <dbReference type="ARBA" id="ARBA00023004"/>
    </source>
</evidence>
<name>C7R1F3_JONDD</name>
<dbReference type="GO" id="GO:0047134">
    <property type="term" value="F:protein-disulfide reductase [NAD(P)H] activity"/>
    <property type="evidence" value="ECO:0007669"/>
    <property type="project" value="TreeGrafter"/>
</dbReference>
<evidence type="ECO:0000256" key="1">
    <source>
        <dbReference type="ARBA" id="ARBA00004496"/>
    </source>
</evidence>
<dbReference type="GO" id="GO:0046872">
    <property type="term" value="F:metal ion binding"/>
    <property type="evidence" value="ECO:0007669"/>
    <property type="project" value="UniProtKB-KW"/>
</dbReference>
<comment type="PTM">
    <text evidence="11">Upon Fe-S cluster removal intramolecular disulfide bonds are formed.</text>
</comment>
<dbReference type="Proteomes" id="UP000000628">
    <property type="component" value="Chromosome"/>
</dbReference>
<keyword evidence="15" id="KW-1185">Reference proteome</keyword>
<dbReference type="RefSeq" id="WP_015772416.1">
    <property type="nucleotide sequence ID" value="NC_013174.1"/>
</dbReference>
<comment type="function">
    <text evidence="11">Acts as a transcriptional regulator. Probably redox-responsive. The apo- but not holo-form probably binds DNA.</text>
</comment>
<keyword evidence="7 11" id="KW-0805">Transcription regulation</keyword>
<dbReference type="HAMAP" id="MF_01479">
    <property type="entry name" value="WhiB"/>
    <property type="match status" value="1"/>
</dbReference>
<sequence length="121" mass="13654">MTAYDWQTDAICAQTDPELFFSPDPKELQAAMNLCGTCPVIKQCADLRKQENHRYGIWAGQYYSDSSTPRTPKKRGLTPSFDHEYARDLAAQGIPRKQIAQQLGCTKAALDYALNPKRKTK</sequence>
<comment type="similarity">
    <text evidence="2 11">Belongs to the WhiB family.</text>
</comment>
<dbReference type="KEGG" id="jde:Jden_2151"/>
<dbReference type="GO" id="GO:0005737">
    <property type="term" value="C:cytoplasm"/>
    <property type="evidence" value="ECO:0007669"/>
    <property type="project" value="UniProtKB-SubCell"/>
</dbReference>
<dbReference type="InterPro" id="IPR034768">
    <property type="entry name" value="4FE4S_WBL"/>
</dbReference>
<dbReference type="AlphaFoldDB" id="C7R1F3"/>
<dbReference type="KEGG" id="jde:Jden_2291"/>
<dbReference type="GO" id="GO:0051539">
    <property type="term" value="F:4 iron, 4 sulfur cluster binding"/>
    <property type="evidence" value="ECO:0007669"/>
    <property type="project" value="UniProtKB-UniRule"/>
</dbReference>
<evidence type="ECO:0000256" key="10">
    <source>
        <dbReference type="ARBA" id="ARBA00023163"/>
    </source>
</evidence>
<dbReference type="EMBL" id="CP001706">
    <property type="protein sequence ID" value="ACV09926.1"/>
    <property type="molecule type" value="Genomic_DNA"/>
</dbReference>
<feature type="domain" description="4Fe-4S Wbl-type" evidence="12">
    <location>
        <begin position="11"/>
        <end position="68"/>
    </location>
</feature>
<dbReference type="PROSITE" id="PS51674">
    <property type="entry name" value="4FE4S_WBL"/>
    <property type="match status" value="1"/>
</dbReference>
<evidence type="ECO:0000256" key="11">
    <source>
        <dbReference type="HAMAP-Rule" id="MF_01479"/>
    </source>
</evidence>
<keyword evidence="5 11" id="KW-0408">Iron</keyword>
<evidence type="ECO:0000256" key="4">
    <source>
        <dbReference type="ARBA" id="ARBA00022723"/>
    </source>
</evidence>
<reference evidence="13 15" key="1">
    <citation type="journal article" date="2009" name="Stand. Genomic Sci.">
        <title>Complete genome sequence of Jonesia denitrificans type strain (Prevot 55134).</title>
        <authorList>
            <person name="Pukall R."/>
            <person name="Gehrich-Schroter G."/>
            <person name="Lapidus A."/>
            <person name="Nolan M."/>
            <person name="Glavina Del Rio T."/>
            <person name="Lucas S."/>
            <person name="Chen F."/>
            <person name="Tice H."/>
            <person name="Pitluck S."/>
            <person name="Cheng J.F."/>
            <person name="Copeland A."/>
            <person name="Saunders E."/>
            <person name="Brettin T."/>
            <person name="Detter J.C."/>
            <person name="Bruce D."/>
            <person name="Goodwin L."/>
            <person name="Pati A."/>
            <person name="Ivanova N."/>
            <person name="Mavromatis K."/>
            <person name="Ovchinnikova G."/>
            <person name="Chen A."/>
            <person name="Palaniappan K."/>
            <person name="Land M."/>
            <person name="Hauser L."/>
            <person name="Chang Y.J."/>
            <person name="Jeffries C.D."/>
            <person name="Chain P."/>
            <person name="Goker M."/>
            <person name="Bristow J."/>
            <person name="Eisen J.A."/>
            <person name="Markowitz V."/>
            <person name="Hugenholtz P."/>
            <person name="Kyrpides N.C."/>
            <person name="Klenk H.P."/>
            <person name="Han C."/>
        </authorList>
    </citation>
    <scope>NUCLEOTIDE SEQUENCE [LARGE SCALE GENOMIC DNA]</scope>
    <source>
        <strain evidence="15">ATCC 14870 / DSM 20603 / BCRC 15368 / CIP 55.134 / JCM 11481 / NBRC 15587 / NCTC 10816 / Prevot 55134</strain>
        <strain evidence="13">DSM 20603</strain>
    </source>
</reference>
<evidence type="ECO:0000256" key="2">
    <source>
        <dbReference type="ARBA" id="ARBA00006597"/>
    </source>
</evidence>
<gene>
    <name evidence="11" type="primary">whiB</name>
    <name evidence="13" type="ordered locus">Jden_2151</name>
    <name evidence="14" type="ordered locus">Jden_2291</name>
</gene>
<comment type="subcellular location">
    <subcellularLocation>
        <location evidence="1 11">Cytoplasm</location>
    </subcellularLocation>
</comment>
<dbReference type="EMBL" id="CP001706">
    <property type="protein sequence ID" value="ACV09788.1"/>
    <property type="molecule type" value="Genomic_DNA"/>
</dbReference>
<dbReference type="GO" id="GO:0003677">
    <property type="term" value="F:DNA binding"/>
    <property type="evidence" value="ECO:0007669"/>
    <property type="project" value="UniProtKB-UniRule"/>
</dbReference>
<dbReference type="HOGENOM" id="CLU_2034961_0_0_11"/>
<proteinExistence type="inferred from homology"/>
<keyword evidence="6 11" id="KW-0411">Iron-sulfur</keyword>
<dbReference type="InterPro" id="IPR003482">
    <property type="entry name" value="Whib"/>
</dbReference>
<keyword evidence="8 11" id="KW-0238">DNA-binding</keyword>
<dbReference type="OrthoDB" id="5192305at2"/>
<feature type="binding site" evidence="11">
    <location>
        <position position="38"/>
    </location>
    <ligand>
        <name>[4Fe-4S] cluster</name>
        <dbReference type="ChEBI" id="CHEBI:49883"/>
    </ligand>
</feature>
<dbReference type="GO" id="GO:0035731">
    <property type="term" value="F:dinitrosyl-iron complex binding"/>
    <property type="evidence" value="ECO:0007669"/>
    <property type="project" value="UniProtKB-UniRule"/>
</dbReference>
<dbReference type="GO" id="GO:0045454">
    <property type="term" value="P:cell redox homeostasis"/>
    <property type="evidence" value="ECO:0007669"/>
    <property type="project" value="TreeGrafter"/>
</dbReference>
<feature type="binding site" evidence="11">
    <location>
        <position position="12"/>
    </location>
    <ligand>
        <name>[4Fe-4S] cluster</name>
        <dbReference type="ChEBI" id="CHEBI:49883"/>
    </ligand>
</feature>
<keyword evidence="11" id="KW-0963">Cytoplasm</keyword>
<evidence type="ECO:0000313" key="13">
    <source>
        <dbReference type="EMBL" id="ACV09788.1"/>
    </source>
</evidence>
<evidence type="ECO:0000313" key="15">
    <source>
        <dbReference type="Proteomes" id="UP000000628"/>
    </source>
</evidence>
<evidence type="ECO:0000256" key="3">
    <source>
        <dbReference type="ARBA" id="ARBA00022485"/>
    </source>
</evidence>
<accession>C7R1F3</accession>
<evidence type="ECO:0000313" key="14">
    <source>
        <dbReference type="EMBL" id="ACV09926.1"/>
    </source>
</evidence>
<protein>
    <recommendedName>
        <fullName evidence="11">Transcriptional regulator WhiB</fullName>
    </recommendedName>
</protein>
<keyword evidence="9 11" id="KW-1015">Disulfide bond</keyword>
<comment type="PTM">
    <text evidence="11">The Fe-S cluster can be nitrosylated by nitric oxide (NO).</text>
</comment>
<evidence type="ECO:0000256" key="8">
    <source>
        <dbReference type="ARBA" id="ARBA00023125"/>
    </source>
</evidence>
<evidence type="ECO:0000256" key="9">
    <source>
        <dbReference type="ARBA" id="ARBA00023157"/>
    </source>
</evidence>
<keyword evidence="10 11" id="KW-0804">Transcription</keyword>
<keyword evidence="3 11" id="KW-0004">4Fe-4S</keyword>
<comment type="cofactor">
    <cofactor evidence="11">
        <name>[4Fe-4S] cluster</name>
        <dbReference type="ChEBI" id="CHEBI:49883"/>
    </cofactor>
    <text evidence="11">Binds 1 [4Fe-4S] cluster per subunit. Following nitrosylation of the [4Fe-4S] cluster binds 1 [4Fe-8(NO)] cluster per subunit.</text>
</comment>
<evidence type="ECO:0000256" key="6">
    <source>
        <dbReference type="ARBA" id="ARBA00023014"/>
    </source>
</evidence>
<dbReference type="STRING" id="471856.Jden_2151"/>
<evidence type="ECO:0000256" key="7">
    <source>
        <dbReference type="ARBA" id="ARBA00023015"/>
    </source>
</evidence>
<evidence type="ECO:0000259" key="12">
    <source>
        <dbReference type="PROSITE" id="PS51674"/>
    </source>
</evidence>
<feature type="binding site" evidence="11">
    <location>
        <position position="44"/>
    </location>
    <ligand>
        <name>[4Fe-4S] cluster</name>
        <dbReference type="ChEBI" id="CHEBI:49883"/>
    </ligand>
</feature>
<organism evidence="13 15">
    <name type="scientific">Jonesia denitrificans (strain ATCC 14870 / DSM 20603 / BCRC 15368 / CIP 55.134 / JCM 11481 / NBRC 15587 / NCTC 10816 / Prevot 55134)</name>
    <name type="common">Listeria denitrificans</name>
    <dbReference type="NCBI Taxonomy" id="471856"/>
    <lineage>
        <taxon>Bacteria</taxon>
        <taxon>Bacillati</taxon>
        <taxon>Actinomycetota</taxon>
        <taxon>Actinomycetes</taxon>
        <taxon>Micrococcales</taxon>
        <taxon>Jonesiaceae</taxon>
        <taxon>Jonesia</taxon>
    </lineage>
</organism>
<reference evidence="13" key="2">
    <citation type="submission" date="2009-08" db="EMBL/GenBank/DDBJ databases">
        <title>The complete genome of Jonesia denitrificans DSM 20603.</title>
        <authorList>
            <consortium name="US DOE Joint Genome Institute (JGI-PGF)"/>
            <person name="Lucas S."/>
            <person name="Copeland A."/>
            <person name="Lapidus A."/>
            <person name="Glavina del Rio T."/>
            <person name="Dalin E."/>
            <person name="Tice H."/>
            <person name="Bruce D."/>
            <person name="Goodwin L."/>
            <person name="Pitluck S."/>
            <person name="Kyrpides N."/>
            <person name="Mavromatis K."/>
            <person name="Ivanova N."/>
            <person name="Ovchinnikova G."/>
            <person name="Saunders E."/>
            <person name="Brettin T."/>
            <person name="Detter J.C."/>
            <person name="Han C."/>
            <person name="Larimer F."/>
            <person name="Land M."/>
            <person name="Hauser L."/>
            <person name="Markowitz V."/>
            <person name="Cheng J.-F."/>
            <person name="Hugenholtz P."/>
            <person name="Woyke T."/>
            <person name="Wu D."/>
            <person name="Pukall R."/>
            <person name="Klenk H.-P."/>
            <person name="Eisen J.A."/>
        </authorList>
    </citation>
    <scope>NUCLEOTIDE SEQUENCE</scope>
    <source>
        <strain>DSM 20603</strain>
    </source>
</reference>
<keyword evidence="4 11" id="KW-0479">Metal-binding</keyword>
<dbReference type="GO" id="GO:0045892">
    <property type="term" value="P:negative regulation of DNA-templated transcription"/>
    <property type="evidence" value="ECO:0007669"/>
    <property type="project" value="TreeGrafter"/>
</dbReference>
<dbReference type="PANTHER" id="PTHR38839">
    <property type="entry name" value="TRANSCRIPTIONAL REGULATOR WHID-RELATED"/>
    <property type="match status" value="1"/>
</dbReference>
<feature type="binding site" evidence="11">
    <location>
        <position position="35"/>
    </location>
    <ligand>
        <name>[4Fe-4S] cluster</name>
        <dbReference type="ChEBI" id="CHEBI:49883"/>
    </ligand>
</feature>